<dbReference type="Gene3D" id="3.90.226.10">
    <property type="entry name" value="2-enoyl-CoA Hydratase, Chain A, domain 1"/>
    <property type="match status" value="1"/>
</dbReference>
<dbReference type="CDD" id="cd07016">
    <property type="entry name" value="S14_ClpP_1"/>
    <property type="match status" value="1"/>
</dbReference>
<dbReference type="PRINTS" id="PR00127">
    <property type="entry name" value="CLPPROTEASEP"/>
</dbReference>
<sequence length="284" mass="30646">MSLRKLPKVSAAALPAFYSWDARADALSHWAERPLAAASEDSTISIYDVVGEDWWSGEGFTSKKMAGILRSIGARDVTVKINSPGGDMFEGLAIYNQLAEHPGKVTVKVMGIAASAASIIAMAGDEVLMGEGTTMMIHRAWGAVIGNYHDFAAAAPVFDGFDRNMAAIYAGRTGKSEADIIAMLDGPTRRSDGTYLTAAEAIEQKFADGTFDSTAEAGASARAEVPEPIIARRRWEARLAHAGFARKQRDEIFTLGQRDATRNATRDAGGYLADVRRFIETHRK</sequence>
<comment type="similarity">
    <text evidence="1 6">Belongs to the peptidase S14 family.</text>
</comment>
<evidence type="ECO:0000313" key="7">
    <source>
        <dbReference type="EMBL" id="UOK73007.1"/>
    </source>
</evidence>
<dbReference type="Pfam" id="PF00574">
    <property type="entry name" value="CLP_protease"/>
    <property type="match status" value="1"/>
</dbReference>
<evidence type="ECO:0000256" key="3">
    <source>
        <dbReference type="ARBA" id="ARBA00022670"/>
    </source>
</evidence>
<dbReference type="KEGG" id="apol:K9D25_10060"/>
<dbReference type="GO" id="GO:0009368">
    <property type="term" value="C:endopeptidase Clp complex"/>
    <property type="evidence" value="ECO:0007669"/>
    <property type="project" value="TreeGrafter"/>
</dbReference>
<dbReference type="InterPro" id="IPR029045">
    <property type="entry name" value="ClpP/crotonase-like_dom_sf"/>
</dbReference>
<evidence type="ECO:0000256" key="6">
    <source>
        <dbReference type="RuleBase" id="RU003567"/>
    </source>
</evidence>
<keyword evidence="3 7" id="KW-0645">Protease</keyword>
<evidence type="ECO:0000256" key="5">
    <source>
        <dbReference type="ARBA" id="ARBA00022825"/>
    </source>
</evidence>
<dbReference type="PANTHER" id="PTHR10381">
    <property type="entry name" value="ATP-DEPENDENT CLP PROTEASE PROTEOLYTIC SUBUNIT"/>
    <property type="match status" value="1"/>
</dbReference>
<name>A0A9E6ZZW9_9HYPH</name>
<dbReference type="SUPFAM" id="SSF52096">
    <property type="entry name" value="ClpP/crotonase"/>
    <property type="match status" value="1"/>
</dbReference>
<dbReference type="EMBL" id="CP083239">
    <property type="protein sequence ID" value="UOK73007.1"/>
    <property type="molecule type" value="Genomic_DNA"/>
</dbReference>
<organism evidence="7 8">
    <name type="scientific">Ancylobacter polymorphus</name>
    <dbReference type="NCBI Taxonomy" id="223390"/>
    <lineage>
        <taxon>Bacteria</taxon>
        <taxon>Pseudomonadati</taxon>
        <taxon>Pseudomonadota</taxon>
        <taxon>Alphaproteobacteria</taxon>
        <taxon>Hyphomicrobiales</taxon>
        <taxon>Xanthobacteraceae</taxon>
        <taxon>Ancylobacter</taxon>
    </lineage>
</organism>
<keyword evidence="5" id="KW-0720">Serine protease</keyword>
<evidence type="ECO:0000256" key="2">
    <source>
        <dbReference type="ARBA" id="ARBA00022490"/>
    </source>
</evidence>
<accession>A0A9E6ZZW9</accession>
<evidence type="ECO:0000256" key="1">
    <source>
        <dbReference type="ARBA" id="ARBA00007039"/>
    </source>
</evidence>
<keyword evidence="2" id="KW-0963">Cytoplasm</keyword>
<gene>
    <name evidence="7" type="ORF">K9D25_10060</name>
</gene>
<evidence type="ECO:0000256" key="4">
    <source>
        <dbReference type="ARBA" id="ARBA00022801"/>
    </source>
</evidence>
<dbReference type="GO" id="GO:0051117">
    <property type="term" value="F:ATPase binding"/>
    <property type="evidence" value="ECO:0007669"/>
    <property type="project" value="TreeGrafter"/>
</dbReference>
<dbReference type="Proteomes" id="UP000831684">
    <property type="component" value="Chromosome"/>
</dbReference>
<dbReference type="PANTHER" id="PTHR10381:SF70">
    <property type="entry name" value="ATP-DEPENDENT CLP PROTEASE PROTEOLYTIC SUBUNIT"/>
    <property type="match status" value="1"/>
</dbReference>
<dbReference type="InterPro" id="IPR001907">
    <property type="entry name" value="ClpP"/>
</dbReference>
<proteinExistence type="inferred from homology"/>
<dbReference type="GO" id="GO:0004252">
    <property type="term" value="F:serine-type endopeptidase activity"/>
    <property type="evidence" value="ECO:0007669"/>
    <property type="project" value="InterPro"/>
</dbReference>
<dbReference type="GO" id="GO:0004176">
    <property type="term" value="F:ATP-dependent peptidase activity"/>
    <property type="evidence" value="ECO:0007669"/>
    <property type="project" value="InterPro"/>
</dbReference>
<dbReference type="AlphaFoldDB" id="A0A9E6ZZW9"/>
<reference evidence="7" key="1">
    <citation type="submission" date="2021-09" db="EMBL/GenBank/DDBJ databases">
        <title>Network and meta-omics reveal the key degrader and cooperation patterns in an efficient 1,4-dioxane-degrading microbial community.</title>
        <authorList>
            <person name="Dai C."/>
        </authorList>
    </citation>
    <scope>NUCLEOTIDE SEQUENCE</scope>
    <source>
        <strain evidence="7">ZM13</strain>
    </source>
</reference>
<protein>
    <recommendedName>
        <fullName evidence="6">ATP-dependent Clp protease proteolytic subunit</fullName>
    </recommendedName>
</protein>
<dbReference type="RefSeq" id="WP_244450700.1">
    <property type="nucleotide sequence ID" value="NZ_CP083239.1"/>
</dbReference>
<keyword evidence="4" id="KW-0378">Hydrolase</keyword>
<dbReference type="GO" id="GO:0006515">
    <property type="term" value="P:protein quality control for misfolded or incompletely synthesized proteins"/>
    <property type="evidence" value="ECO:0007669"/>
    <property type="project" value="TreeGrafter"/>
</dbReference>
<dbReference type="InterPro" id="IPR023562">
    <property type="entry name" value="ClpP/TepA"/>
</dbReference>
<evidence type="ECO:0000313" key="8">
    <source>
        <dbReference type="Proteomes" id="UP000831684"/>
    </source>
</evidence>
<dbReference type="NCBIfam" id="NF045542">
    <property type="entry name" value="Clp_rel_HeadMat"/>
    <property type="match status" value="1"/>
</dbReference>